<sequence>MIDKNELHMWVDKLTTDDQKTVFDFVQYLVERRDRNEVEKFYGNIPEVDEPYSEEELRQMKENTGWVDWEVLERDLSKSSLHKVNRFSRRNLQINFSRFLKAYPLLLRHSHRIAYHN</sequence>
<dbReference type="Proteomes" id="UP000830167">
    <property type="component" value="Chromosome"/>
</dbReference>
<protein>
    <recommendedName>
        <fullName evidence="3">DUF2281 domain-containing protein</fullName>
    </recommendedName>
</protein>
<evidence type="ECO:0000313" key="2">
    <source>
        <dbReference type="Proteomes" id="UP000830167"/>
    </source>
</evidence>
<name>A0ABY4CLW4_9BACL</name>
<dbReference type="EMBL" id="CP089291">
    <property type="protein sequence ID" value="UOF91498.1"/>
    <property type="molecule type" value="Genomic_DNA"/>
</dbReference>
<gene>
    <name evidence="1" type="ORF">LSG31_04395</name>
</gene>
<accession>A0ABY4CLW4</accession>
<keyword evidence="2" id="KW-1185">Reference proteome</keyword>
<proteinExistence type="predicted"/>
<reference evidence="1" key="1">
    <citation type="submission" date="2021-12" db="EMBL/GenBank/DDBJ databases">
        <title>Alicyclobacillaceae gen. nov., sp. nov., isolated from chalcocite enrichment system.</title>
        <authorList>
            <person name="Jiang Z."/>
        </authorList>
    </citation>
    <scope>NUCLEOTIDE SEQUENCE</scope>
    <source>
        <strain evidence="1">MYW30-H2</strain>
    </source>
</reference>
<evidence type="ECO:0000313" key="1">
    <source>
        <dbReference type="EMBL" id="UOF91498.1"/>
    </source>
</evidence>
<organism evidence="1 2">
    <name type="scientific">Fodinisporobacter ferrooxydans</name>
    <dbReference type="NCBI Taxonomy" id="2901836"/>
    <lineage>
        <taxon>Bacteria</taxon>
        <taxon>Bacillati</taxon>
        <taxon>Bacillota</taxon>
        <taxon>Bacilli</taxon>
        <taxon>Bacillales</taxon>
        <taxon>Alicyclobacillaceae</taxon>
        <taxon>Fodinisporobacter</taxon>
    </lineage>
</organism>
<evidence type="ECO:0008006" key="3">
    <source>
        <dbReference type="Google" id="ProtNLM"/>
    </source>
</evidence>
<dbReference type="RefSeq" id="WP_347438189.1">
    <property type="nucleotide sequence ID" value="NZ_CP089291.1"/>
</dbReference>